<name>A0A4R5TWK0_9MICC</name>
<sequence>MELLSADVIDLQEAAEGREQGRVVSGLEELEALRLRQVQILLDARFACEQAEASGKDAGPGTAQSRLCEAVRALEEVDDLLFSVRLDRSAPLAG</sequence>
<accession>A0A4R5TWK0</accession>
<evidence type="ECO:0000313" key="2">
    <source>
        <dbReference type="Proteomes" id="UP000295411"/>
    </source>
</evidence>
<evidence type="ECO:0000313" key="1">
    <source>
        <dbReference type="EMBL" id="TDK25527.1"/>
    </source>
</evidence>
<dbReference type="AlphaFoldDB" id="A0A4R5TWK0"/>
<keyword evidence="2" id="KW-1185">Reference proteome</keyword>
<proteinExistence type="predicted"/>
<dbReference type="RefSeq" id="WP_133403789.1">
    <property type="nucleotide sequence ID" value="NZ_SMTK01000003.1"/>
</dbReference>
<reference evidence="1 2" key="1">
    <citation type="submission" date="2019-03" db="EMBL/GenBank/DDBJ databases">
        <title>Arthrobacter sp. nov., an bacterium isolated from biocrust in Mu Us Desert.</title>
        <authorList>
            <person name="Lixiong L."/>
        </authorList>
    </citation>
    <scope>NUCLEOTIDE SEQUENCE [LARGE SCALE GENOMIC DNA]</scope>
    <source>
        <strain evidence="1 2">SLN-3</strain>
    </source>
</reference>
<dbReference type="EMBL" id="SMTK01000003">
    <property type="protein sequence ID" value="TDK25527.1"/>
    <property type="molecule type" value="Genomic_DNA"/>
</dbReference>
<organism evidence="1 2">
    <name type="scientific">Arthrobacter crusticola</name>
    <dbReference type="NCBI Taxonomy" id="2547960"/>
    <lineage>
        <taxon>Bacteria</taxon>
        <taxon>Bacillati</taxon>
        <taxon>Actinomycetota</taxon>
        <taxon>Actinomycetes</taxon>
        <taxon>Micrococcales</taxon>
        <taxon>Micrococcaceae</taxon>
        <taxon>Arthrobacter</taxon>
    </lineage>
</organism>
<dbReference type="OrthoDB" id="9857776at2"/>
<comment type="caution">
    <text evidence="1">The sequence shown here is derived from an EMBL/GenBank/DDBJ whole genome shotgun (WGS) entry which is preliminary data.</text>
</comment>
<protein>
    <submittedName>
        <fullName evidence="1">Uncharacterized protein</fullName>
    </submittedName>
</protein>
<dbReference type="Proteomes" id="UP000295411">
    <property type="component" value="Unassembled WGS sequence"/>
</dbReference>
<gene>
    <name evidence="1" type="ORF">E2F48_09765</name>
</gene>